<feature type="region of interest" description="Disordered" evidence="2">
    <location>
        <begin position="191"/>
        <end position="255"/>
    </location>
</feature>
<evidence type="ECO:0000256" key="1">
    <source>
        <dbReference type="PROSITE-ProRule" id="PRU00042"/>
    </source>
</evidence>
<keyword evidence="1" id="KW-0863">Zinc-finger</keyword>
<evidence type="ECO:0000259" key="3">
    <source>
        <dbReference type="PROSITE" id="PS50157"/>
    </source>
</evidence>
<dbReference type="SMART" id="SM00355">
    <property type="entry name" value="ZnF_C2H2"/>
    <property type="match status" value="2"/>
</dbReference>
<feature type="compositionally biased region" description="Acidic residues" evidence="2">
    <location>
        <begin position="232"/>
        <end position="255"/>
    </location>
</feature>
<dbReference type="GO" id="GO:0008270">
    <property type="term" value="F:zinc ion binding"/>
    <property type="evidence" value="ECO:0007669"/>
    <property type="project" value="UniProtKB-KW"/>
</dbReference>
<dbReference type="PROSITE" id="PS00028">
    <property type="entry name" value="ZINC_FINGER_C2H2_1"/>
    <property type="match status" value="2"/>
</dbReference>
<feature type="compositionally biased region" description="Polar residues" evidence="2">
    <location>
        <begin position="218"/>
        <end position="230"/>
    </location>
</feature>
<keyword evidence="5" id="KW-1185">Reference proteome</keyword>
<feature type="domain" description="C2H2-type" evidence="3">
    <location>
        <begin position="155"/>
        <end position="185"/>
    </location>
</feature>
<dbReference type="PROSITE" id="PS50157">
    <property type="entry name" value="ZINC_FINGER_C2H2_2"/>
    <property type="match status" value="2"/>
</dbReference>
<evidence type="ECO:0000313" key="5">
    <source>
        <dbReference type="Proteomes" id="UP000198287"/>
    </source>
</evidence>
<feature type="compositionally biased region" description="Basic and acidic residues" evidence="2">
    <location>
        <begin position="196"/>
        <end position="210"/>
    </location>
</feature>
<dbReference type="Gene3D" id="3.30.160.60">
    <property type="entry name" value="Classic Zinc Finger"/>
    <property type="match status" value="1"/>
</dbReference>
<dbReference type="InterPro" id="IPR013087">
    <property type="entry name" value="Znf_C2H2_type"/>
</dbReference>
<keyword evidence="1" id="KW-0862">Zinc</keyword>
<evidence type="ECO:0000313" key="4">
    <source>
        <dbReference type="EMBL" id="OXA51342.1"/>
    </source>
</evidence>
<keyword evidence="1" id="KW-0479">Metal-binding</keyword>
<evidence type="ECO:0000256" key="2">
    <source>
        <dbReference type="SAM" id="MobiDB-lite"/>
    </source>
</evidence>
<reference evidence="4 5" key="1">
    <citation type="submission" date="2015-12" db="EMBL/GenBank/DDBJ databases">
        <title>The genome of Folsomia candida.</title>
        <authorList>
            <person name="Faddeeva A."/>
            <person name="Derks M.F."/>
            <person name="Anvar Y."/>
            <person name="Smit S."/>
            <person name="Van Straalen N."/>
            <person name="Roelofs D."/>
        </authorList>
    </citation>
    <scope>NUCLEOTIDE SEQUENCE [LARGE SCALE GENOMIC DNA]</scope>
    <source>
        <strain evidence="4 5">VU population</strain>
        <tissue evidence="4">Whole body</tissue>
    </source>
</reference>
<gene>
    <name evidence="4" type="ORF">Fcan01_13557</name>
</gene>
<dbReference type="SUPFAM" id="SSF57667">
    <property type="entry name" value="beta-beta-alpha zinc fingers"/>
    <property type="match status" value="1"/>
</dbReference>
<dbReference type="Proteomes" id="UP000198287">
    <property type="component" value="Unassembled WGS sequence"/>
</dbReference>
<sequence length="255" mass="28425">MSSSSGAARVQKVVSRLENKSYVVTGGIRVTLREQLNEVELGDGTRKFIILKSQEVESCCGEDSSTQSVPEQDKIFTLIDTVNNVDSSSSENKDNVSQQISYFTVTKNPRKRKQTFPTTASQPKAMKIFSCSSCAKKFNNKQGFERHEHIHDGELYCPEPGCDVSFKNITSVTKHRIEIHNYTNPLLEARRKAKKTTQEKEDSAQAHDPEDLVATEAKSVSPSPSATSPFEETGDYTSSDDDDNDDDESDDDYHP</sequence>
<dbReference type="AlphaFoldDB" id="A0A226E0T5"/>
<feature type="domain" description="C2H2-type" evidence="3">
    <location>
        <begin position="129"/>
        <end position="156"/>
    </location>
</feature>
<name>A0A226E0T5_FOLCA</name>
<dbReference type="OrthoDB" id="6577442at2759"/>
<dbReference type="EMBL" id="LNIX01000007">
    <property type="protein sequence ID" value="OXA51342.1"/>
    <property type="molecule type" value="Genomic_DNA"/>
</dbReference>
<protein>
    <submittedName>
        <fullName evidence="4">Transcription factor IIIA</fullName>
    </submittedName>
</protein>
<organism evidence="4 5">
    <name type="scientific">Folsomia candida</name>
    <name type="common">Springtail</name>
    <dbReference type="NCBI Taxonomy" id="158441"/>
    <lineage>
        <taxon>Eukaryota</taxon>
        <taxon>Metazoa</taxon>
        <taxon>Ecdysozoa</taxon>
        <taxon>Arthropoda</taxon>
        <taxon>Hexapoda</taxon>
        <taxon>Collembola</taxon>
        <taxon>Entomobryomorpha</taxon>
        <taxon>Isotomoidea</taxon>
        <taxon>Isotomidae</taxon>
        <taxon>Proisotominae</taxon>
        <taxon>Folsomia</taxon>
    </lineage>
</organism>
<comment type="caution">
    <text evidence="4">The sequence shown here is derived from an EMBL/GenBank/DDBJ whole genome shotgun (WGS) entry which is preliminary data.</text>
</comment>
<proteinExistence type="predicted"/>
<accession>A0A226E0T5</accession>
<dbReference type="InterPro" id="IPR036236">
    <property type="entry name" value="Znf_C2H2_sf"/>
</dbReference>